<evidence type="ECO:0000313" key="4">
    <source>
        <dbReference type="EMBL" id="KAK0736492.1"/>
    </source>
</evidence>
<proteinExistence type="predicted"/>
<keyword evidence="3" id="KW-0732">Signal</keyword>
<keyword evidence="2" id="KW-1133">Transmembrane helix</keyword>
<dbReference type="EMBL" id="JAUKTV010000006">
    <property type="protein sequence ID" value="KAK0736492.1"/>
    <property type="molecule type" value="Genomic_DNA"/>
</dbReference>
<dbReference type="Gene3D" id="2.40.70.10">
    <property type="entry name" value="Acid Proteases"/>
    <property type="match status" value="1"/>
</dbReference>
<dbReference type="Proteomes" id="UP001172159">
    <property type="component" value="Unassembled WGS sequence"/>
</dbReference>
<evidence type="ECO:0000256" key="2">
    <source>
        <dbReference type="SAM" id="Phobius"/>
    </source>
</evidence>
<keyword evidence="5" id="KW-1185">Reference proteome</keyword>
<organism evidence="4 5">
    <name type="scientific">Apiosordaria backusii</name>
    <dbReference type="NCBI Taxonomy" id="314023"/>
    <lineage>
        <taxon>Eukaryota</taxon>
        <taxon>Fungi</taxon>
        <taxon>Dikarya</taxon>
        <taxon>Ascomycota</taxon>
        <taxon>Pezizomycotina</taxon>
        <taxon>Sordariomycetes</taxon>
        <taxon>Sordariomycetidae</taxon>
        <taxon>Sordariales</taxon>
        <taxon>Lasiosphaeriaceae</taxon>
        <taxon>Apiosordaria</taxon>
    </lineage>
</organism>
<gene>
    <name evidence="4" type="ORF">B0T21DRAFT_411672</name>
</gene>
<name>A0AA40EFI1_9PEZI</name>
<feature type="transmembrane region" description="Helical" evidence="2">
    <location>
        <begin position="488"/>
        <end position="511"/>
    </location>
</feature>
<reference evidence="4" key="1">
    <citation type="submission" date="2023-06" db="EMBL/GenBank/DDBJ databases">
        <title>Genome-scale phylogeny and comparative genomics of the fungal order Sordariales.</title>
        <authorList>
            <consortium name="Lawrence Berkeley National Laboratory"/>
            <person name="Hensen N."/>
            <person name="Bonometti L."/>
            <person name="Westerberg I."/>
            <person name="Brannstrom I.O."/>
            <person name="Guillou S."/>
            <person name="Cros-Aarteil S."/>
            <person name="Calhoun S."/>
            <person name="Haridas S."/>
            <person name="Kuo A."/>
            <person name="Mondo S."/>
            <person name="Pangilinan J."/>
            <person name="Riley R."/>
            <person name="Labutti K."/>
            <person name="Andreopoulos B."/>
            <person name="Lipzen A."/>
            <person name="Chen C."/>
            <person name="Yanf M."/>
            <person name="Daum C."/>
            <person name="Ng V."/>
            <person name="Clum A."/>
            <person name="Steindorff A."/>
            <person name="Ohm R."/>
            <person name="Martin F."/>
            <person name="Silar P."/>
            <person name="Natvig D."/>
            <person name="Lalanne C."/>
            <person name="Gautier V."/>
            <person name="Ament-Velasquez S.L."/>
            <person name="Kruys A."/>
            <person name="Hutchinson M.I."/>
            <person name="Powell A.J."/>
            <person name="Barry K."/>
            <person name="Miller A.N."/>
            <person name="Grigoriev I.V."/>
            <person name="Debuchy R."/>
            <person name="Gladieux P."/>
            <person name="Thoren M.H."/>
            <person name="Johannesson H."/>
        </authorList>
    </citation>
    <scope>NUCLEOTIDE SEQUENCE</scope>
    <source>
        <strain evidence="4">CBS 540.89</strain>
    </source>
</reference>
<comment type="caution">
    <text evidence="4">The sequence shown here is derived from an EMBL/GenBank/DDBJ whole genome shotgun (WGS) entry which is preliminary data.</text>
</comment>
<dbReference type="AlphaFoldDB" id="A0AA40EFI1"/>
<evidence type="ECO:0000256" key="3">
    <source>
        <dbReference type="SAM" id="SignalP"/>
    </source>
</evidence>
<keyword evidence="2" id="KW-0812">Transmembrane</keyword>
<evidence type="ECO:0000256" key="1">
    <source>
        <dbReference type="SAM" id="MobiDB-lite"/>
    </source>
</evidence>
<feature type="chain" id="PRO_5041419164" evidence="3">
    <location>
        <begin position="16"/>
        <end position="606"/>
    </location>
</feature>
<dbReference type="InterPro" id="IPR021109">
    <property type="entry name" value="Peptidase_aspartic_dom_sf"/>
</dbReference>
<feature type="signal peptide" evidence="3">
    <location>
        <begin position="1"/>
        <end position="15"/>
    </location>
</feature>
<protein>
    <submittedName>
        <fullName evidence="4">Aspartic peptidase domain-containing protein</fullName>
    </submittedName>
</protein>
<dbReference type="SUPFAM" id="SSF50630">
    <property type="entry name" value="Acid proteases"/>
    <property type="match status" value="1"/>
</dbReference>
<evidence type="ECO:0000313" key="5">
    <source>
        <dbReference type="Proteomes" id="UP001172159"/>
    </source>
</evidence>
<accession>A0AA40EFI1</accession>
<keyword evidence="2" id="KW-0472">Membrane</keyword>
<sequence>MKWAPLALFARTAFAAGTIQVQWTTDVTSPSDRADQRIGMYGPDGPWQALWIDVGPGKPLGSMTNFNAMWPSGGGTTMVLTRQVPRGNYTANHPGNFSSADNKQVSDDWMSDVFVNQTALGSSLNDTVIFSGPLGVTARVDTRVYAIDDWAISMSDGRNRSAEVGILGLGSGIIGPSKSGGVVLRQDGILQQLKGQQNKIGSMSFALHMGSVQLDQRGSMILGGYEQNRALGTVGMFDYQQWKIPSMFLIDVLLGTQIGGSPFERQEDEGSIWRGPGNNTQAPKTTKNLGGKQGSVSVTINPAAPYIYLPLGTCEEAARRLPVSWNDQLGLFTWNTNDPRYQGIVSSPAYLAFVLADRTAKNITIKVPMRLLNLTLESPLVSVPTPYFPCKPFDPELGHWMLGRAFLQAAFFGINYDQNLTFLAQAPGPDMAQRVVREIDSGNPTIEANPIEEFESSWRSSWTILETSQPEPNVVSPSNTLPVLSTGALVGVIVGACVMVAVLVAFGIWFWRKKNSESKSSSEETGEDLKPDQTQLNSDAQLANEMCAKSPASEIGSPLPHELEVVNKAQEVATELQYFELPGDGLDGVKGDADLKDGKIPMILPT</sequence>
<feature type="compositionally biased region" description="Polar residues" evidence="1">
    <location>
        <begin position="277"/>
        <end position="293"/>
    </location>
</feature>
<feature type="region of interest" description="Disordered" evidence="1">
    <location>
        <begin position="266"/>
        <end position="293"/>
    </location>
</feature>